<dbReference type="EMBL" id="KZ805306">
    <property type="protein sequence ID" value="PVI06938.1"/>
    <property type="molecule type" value="Genomic_DNA"/>
</dbReference>
<dbReference type="InterPro" id="IPR045518">
    <property type="entry name" value="2EXR"/>
</dbReference>
<gene>
    <name evidence="2" type="ORF">DM02DRAFT_638313</name>
</gene>
<dbReference type="Proteomes" id="UP000244855">
    <property type="component" value="Unassembled WGS sequence"/>
</dbReference>
<dbReference type="AlphaFoldDB" id="A0A2V1E8L0"/>
<evidence type="ECO:0000313" key="2">
    <source>
        <dbReference type="EMBL" id="PVI06938.1"/>
    </source>
</evidence>
<feature type="domain" description="2EXR" evidence="1">
    <location>
        <begin position="4"/>
        <end position="80"/>
    </location>
</feature>
<evidence type="ECO:0000313" key="3">
    <source>
        <dbReference type="Proteomes" id="UP000244855"/>
    </source>
</evidence>
<sequence length="178" mass="21288">MATFHSFPRLPYELRAQIWEYTIEPRTVQLKMKRRDPRYFTSATPVPPLLQVCRETRYYGRYQMSFSIRYVWLCPEIDIIDIGEACFGDFQAIAHLFRRLKFKREESDDFYYHAQVRELGMFVNVKEIYVVCAGGLDAWIGALDQEHHWPCRKEDVFFIDPNDDDRVFRGAKGLEMIR</sequence>
<organism evidence="2 3">
    <name type="scientific">Periconia macrospinosa</name>
    <dbReference type="NCBI Taxonomy" id="97972"/>
    <lineage>
        <taxon>Eukaryota</taxon>
        <taxon>Fungi</taxon>
        <taxon>Dikarya</taxon>
        <taxon>Ascomycota</taxon>
        <taxon>Pezizomycotina</taxon>
        <taxon>Dothideomycetes</taxon>
        <taxon>Pleosporomycetidae</taxon>
        <taxon>Pleosporales</taxon>
        <taxon>Massarineae</taxon>
        <taxon>Periconiaceae</taxon>
        <taxon>Periconia</taxon>
    </lineage>
</organism>
<proteinExistence type="predicted"/>
<name>A0A2V1E8L0_9PLEO</name>
<reference evidence="2 3" key="1">
    <citation type="journal article" date="2018" name="Sci. Rep.">
        <title>Comparative genomics provides insights into the lifestyle and reveals functional heterogeneity of dark septate endophytic fungi.</title>
        <authorList>
            <person name="Knapp D.G."/>
            <person name="Nemeth J.B."/>
            <person name="Barry K."/>
            <person name="Hainaut M."/>
            <person name="Henrissat B."/>
            <person name="Johnson J."/>
            <person name="Kuo A."/>
            <person name="Lim J.H.P."/>
            <person name="Lipzen A."/>
            <person name="Nolan M."/>
            <person name="Ohm R.A."/>
            <person name="Tamas L."/>
            <person name="Grigoriev I.V."/>
            <person name="Spatafora J.W."/>
            <person name="Nagy L.G."/>
            <person name="Kovacs G.M."/>
        </authorList>
    </citation>
    <scope>NUCLEOTIDE SEQUENCE [LARGE SCALE GENOMIC DNA]</scope>
    <source>
        <strain evidence="2 3">DSE2036</strain>
    </source>
</reference>
<evidence type="ECO:0000259" key="1">
    <source>
        <dbReference type="Pfam" id="PF20150"/>
    </source>
</evidence>
<accession>A0A2V1E8L0</accession>
<keyword evidence="3" id="KW-1185">Reference proteome</keyword>
<dbReference type="PANTHER" id="PTHR35910">
    <property type="entry name" value="2EXR DOMAIN-CONTAINING PROTEIN"/>
    <property type="match status" value="1"/>
</dbReference>
<dbReference type="Pfam" id="PF20150">
    <property type="entry name" value="2EXR"/>
    <property type="match status" value="1"/>
</dbReference>
<dbReference type="PANTHER" id="PTHR35910:SF1">
    <property type="entry name" value="2EXR DOMAIN-CONTAINING PROTEIN"/>
    <property type="match status" value="1"/>
</dbReference>
<protein>
    <recommendedName>
        <fullName evidence="1">2EXR domain-containing protein</fullName>
    </recommendedName>
</protein>
<dbReference type="OrthoDB" id="3473305at2759"/>